<dbReference type="AlphaFoldDB" id="A0A6J4PB37"/>
<accession>A0A6J4PB37</accession>
<sequence>NLYVGNSTVSNNFSEGKAGGVGGGGIVRLEHATITDNFAAVASNVGAGERLESFASILGPTNAFLGDDEPPPRAACRVTEAVSYGYNLATHPLCGLDGPSDVVGLEDPGLGPLQEDGGFGETNPPEAGSPVLERIPPGACRLSPFYDIFDASDQHLEGYVNDRVALLTRDQRGVERPQGLNKSERPGLPEPARLTRCCSKINY</sequence>
<protein>
    <recommendedName>
        <fullName evidence="2">Right handed beta helix domain-containing protein</fullName>
    </recommendedName>
</protein>
<proteinExistence type="predicted"/>
<feature type="non-terminal residue" evidence="1">
    <location>
        <position position="1"/>
    </location>
</feature>
<gene>
    <name evidence="1" type="ORF">AVDCRST_MAG01-01-1616</name>
</gene>
<name>A0A6J4PB37_9ACTN</name>
<evidence type="ECO:0000313" key="1">
    <source>
        <dbReference type="EMBL" id="CAA9411037.1"/>
    </source>
</evidence>
<organism evidence="1">
    <name type="scientific">uncultured Rubrobacteraceae bacterium</name>
    <dbReference type="NCBI Taxonomy" id="349277"/>
    <lineage>
        <taxon>Bacteria</taxon>
        <taxon>Bacillati</taxon>
        <taxon>Actinomycetota</taxon>
        <taxon>Rubrobacteria</taxon>
        <taxon>Rubrobacterales</taxon>
        <taxon>Rubrobacteraceae</taxon>
        <taxon>environmental samples</taxon>
    </lineage>
</organism>
<reference evidence="1" key="1">
    <citation type="submission" date="2020-02" db="EMBL/GenBank/DDBJ databases">
        <authorList>
            <person name="Meier V. D."/>
        </authorList>
    </citation>
    <scope>NUCLEOTIDE SEQUENCE</scope>
    <source>
        <strain evidence="1">AVDCRST_MAG01</strain>
    </source>
</reference>
<dbReference type="EMBL" id="CADCUW010000238">
    <property type="protein sequence ID" value="CAA9411037.1"/>
    <property type="molecule type" value="Genomic_DNA"/>
</dbReference>
<evidence type="ECO:0008006" key="2">
    <source>
        <dbReference type="Google" id="ProtNLM"/>
    </source>
</evidence>